<evidence type="ECO:0000256" key="1">
    <source>
        <dbReference type="SAM" id="MobiDB-lite"/>
    </source>
</evidence>
<feature type="region of interest" description="Disordered" evidence="1">
    <location>
        <begin position="989"/>
        <end position="1013"/>
    </location>
</feature>
<name>A0ABQ8UJE2_9EUKA</name>
<proteinExistence type="predicted"/>
<dbReference type="PANTHER" id="PTHR12975">
    <property type="entry name" value="TRANSPORT PROTEIN TRAPP"/>
    <property type="match status" value="1"/>
</dbReference>
<dbReference type="EMBL" id="JAPMOS010000028">
    <property type="protein sequence ID" value="KAJ4458541.1"/>
    <property type="molecule type" value="Genomic_DNA"/>
</dbReference>
<sequence length="1241" mass="135772">MQLSSAAKRLLLLALVAFCGVFVFFFIQPSSKQCNCTKPAACQCPALETPPPTPIPSCPSCPSCPPPLTCPSLPECPACPTCPTCEVCPPPVVCPPLPVCPTCPVPTTGNLPVFTFPLDVKCVRTLRDLTEAEMNILTRLDRENAMKNPNLVLAAVCLQQPLDGSEPRDALNILMHKYVENGNEEIFEEQWLIDMFARSLGRTVFIFHDHTRKMVLSNSLILAHLVPGFGEWNLLAKAKSEGKTNLGIYHMADETFKYSINEVYEGADYILRNYFRPELMESEEYRDILHWIPNGWRNNFGPIDRNTIIPTSKRSNNCFWSGSLRGDRQQMANIIADKDLNCEIVVTGGFGQGLGTQEYRAKMANTKWCLNPHGNSPETIRFYEIVESGCLLINMHHPNLELAYGPNGILTVDKWTELPHLFQRLESLPPERLDLLQKQQYEMWDALKREAFGKSRQVEEALLEPGASVPMMQRPVQELIINEFLPTIMLISTKAAEDVCEKNNLSVLELLQPFTSLPYRVELHTVDEVTYRLEDYHFRLVPFRNILPSPEQIAETTLSQLVHSTQADPGLERAGYLRNPAQVQRYLNGLHIDWDYPLPTPWFDKYFAQLLQGLRGSEHETISHPVAYLLVASTAEPNLVPLFRSLFDSAALPEPFASGLMDSLIDRYCLLLHDASARLAPADANPEMKLSQVRQHFEFSKCKLVTLNSRDLTLPFPPAAPAPAPAVYIPPPPVPAGVGPTPAPLSGTPSSAGTPPARPASTLGGVLSPPEVLTPAEMLPAGSPPPPPAGSTPSESPGLGARTVTALDPLSGLSGPPATRPACSLACPSWCDGLAPSCRHSQHIPSHSLAPCRCVSPPNPSPEPPIDPLSVPSAFPTPVSTPAPGPSALAAPSTPPAADPLAGPARPGASRAHVAPAHGPSAHPPRVPYPRIPPGTIPPGTNAHGQLLTPGNVQQLQEMVADLATLSAQSIQVRMRSLKQSIDARRKKGGFFAQWNRDRRPGSESASPPSADPQRILAGSYEFQLRRLADLCFVVRDYQGALRYAQLVAAELKGRAWAHYAAAQARDGLPIVLPDRPGTECPCGLILARMLMHRGLGQAIEALSKVGLANETSPTDSNLRTALIHEQIGQLFLRLPVPRRRKYAYFVVLAAHHYARAGQREHCMRCYRTGQAIYGGLEWALVDNYLDHSLGRYADALGMGEVDQPPTAITPLPHPTAKRRYAVGLPHRVTPPPIAGCRVMT</sequence>
<dbReference type="Proteomes" id="UP001141327">
    <property type="component" value="Unassembled WGS sequence"/>
</dbReference>
<keyword evidence="3" id="KW-1185">Reference proteome</keyword>
<feature type="compositionally biased region" description="Pro residues" evidence="1">
    <location>
        <begin position="922"/>
        <end position="937"/>
    </location>
</feature>
<feature type="region of interest" description="Disordered" evidence="1">
    <location>
        <begin position="738"/>
        <end position="818"/>
    </location>
</feature>
<dbReference type="PANTHER" id="PTHR12975:SF6">
    <property type="entry name" value="TRAFFICKING PROTEIN PARTICLE COMPLEX SUBUNIT 8"/>
    <property type="match status" value="1"/>
</dbReference>
<organism evidence="2 3">
    <name type="scientific">Paratrimastix pyriformis</name>
    <dbReference type="NCBI Taxonomy" id="342808"/>
    <lineage>
        <taxon>Eukaryota</taxon>
        <taxon>Metamonada</taxon>
        <taxon>Preaxostyla</taxon>
        <taxon>Paratrimastigidae</taxon>
        <taxon>Paratrimastix</taxon>
    </lineage>
</organism>
<dbReference type="Pfam" id="PF12739">
    <property type="entry name" value="TRAPPC-Trs85"/>
    <property type="match status" value="1"/>
</dbReference>
<evidence type="ECO:0000313" key="2">
    <source>
        <dbReference type="EMBL" id="KAJ4458541.1"/>
    </source>
</evidence>
<dbReference type="InterPro" id="IPR024420">
    <property type="entry name" value="TRAPP_III_complex_Trs85"/>
</dbReference>
<evidence type="ECO:0000313" key="3">
    <source>
        <dbReference type="Proteomes" id="UP001141327"/>
    </source>
</evidence>
<protein>
    <submittedName>
        <fullName evidence="2">Trafficking protein particle complex subunit 8</fullName>
    </submittedName>
</protein>
<gene>
    <name evidence="2" type="ORF">PAPYR_5739</name>
</gene>
<feature type="region of interest" description="Disordered" evidence="1">
    <location>
        <begin position="860"/>
        <end position="947"/>
    </location>
</feature>
<reference evidence="2" key="1">
    <citation type="journal article" date="2022" name="bioRxiv">
        <title>Genomics of Preaxostyla Flagellates Illuminates Evolutionary Transitions and the Path Towards Mitochondrial Loss.</title>
        <authorList>
            <person name="Novak L.V.F."/>
            <person name="Treitli S.C."/>
            <person name="Pyrih J."/>
            <person name="Halakuc P."/>
            <person name="Pipaliya S.V."/>
            <person name="Vacek V."/>
            <person name="Brzon O."/>
            <person name="Soukal P."/>
            <person name="Eme L."/>
            <person name="Dacks J.B."/>
            <person name="Karnkowska A."/>
            <person name="Elias M."/>
            <person name="Hampl V."/>
        </authorList>
    </citation>
    <scope>NUCLEOTIDE SEQUENCE</scope>
    <source>
        <strain evidence="2">RCP-MX</strain>
    </source>
</reference>
<comment type="caution">
    <text evidence="2">The sequence shown here is derived from an EMBL/GenBank/DDBJ whole genome shotgun (WGS) entry which is preliminary data.</text>
</comment>
<accession>A0ABQ8UJE2</accession>